<dbReference type="InterPro" id="IPR050630">
    <property type="entry name" value="WD_repeat_EMAP"/>
</dbReference>
<feature type="compositionally biased region" description="Acidic residues" evidence="6">
    <location>
        <begin position="104"/>
        <end position="114"/>
    </location>
</feature>
<dbReference type="GO" id="GO:0036126">
    <property type="term" value="C:sperm flagellum"/>
    <property type="evidence" value="ECO:0007669"/>
    <property type="project" value="TreeGrafter"/>
</dbReference>
<dbReference type="SUPFAM" id="SSF47473">
    <property type="entry name" value="EF-hand"/>
    <property type="match status" value="1"/>
</dbReference>
<feature type="compositionally biased region" description="Low complexity" evidence="6">
    <location>
        <begin position="132"/>
        <end position="142"/>
    </location>
</feature>
<feature type="compositionally biased region" description="Polar residues" evidence="6">
    <location>
        <begin position="229"/>
        <end position="245"/>
    </location>
</feature>
<feature type="compositionally biased region" description="Polar residues" evidence="6">
    <location>
        <begin position="1182"/>
        <end position="1191"/>
    </location>
</feature>
<sequence length="1191" mass="131581">MEEDTNETEPPSQGTKGSEEATEAPREEMEVVGAAMDSEPSLQSQPSPQPQFSAEPMEVTFDRETPVQDVLPAETSSSPNLLETSNNTAATSLPGEIAAKQPSEEEEPGVPEDETSSKKTQESPAREEAAAADDQGAGPAPALEGRGLMRTQSVARREEAGSPREAAVSFREPLASGQAASSASSGGPGSPATKAEAEVSHEVNAALGGTGPSSEDERASRETEVKTAQGESGRSQAPTAASSLTPAEGQEESAVSSALPGMTLEETSRPLSAHPLSLSWVFGYNSELPVFNLLDEDYRVILYVSSHTAVIHDVLRNRQYLLQGHTDCISCICISEDRRWIATADRGPQSMVTVWDGYSAIPVHTIFDSHPEGGVCAIAISHDSKFLATIGAGEVQKVCIWRWTSPETKPVCSVEIQPQFGFQDYIAFNSRYHNELVSNSKIQVIFYIWNADILHYHAPPLTDKSFNKVVGIFSQTIFHFSSTQAITGTMEGKLVVWDAVCPPSKSSAVCVKPYNMKAIKLVHLQRDGITVLAITDKNFVTCDVKGHVKFYDGDLQLLHWYSQFKLGRIRSISFSKKPVCPEDTTKFPTSSTLAGLPFVVRNFIISTADALVIHVKTEGTKVSKCLEEPKEAVHAVSCHPSKPLMAKGSFCGLLKVWNYKINKYLISRIFKGESIQSLCYDSSGSLLAAGFIDGSVYILDSISLENDCPEPFRYSSTPITVMSFSPDSQYLATADENISLNLYKQTMVEGKKVWDRLAALHSHYKPIRTILFGVHLDSDEPWLLTLGEDRLLVEYDLEKSVKDELVVIRRDRIEQHAVPRCITWYPPLTTEYFFLTANDQYKMKMYNVTTRLCRKTVVGPAYGSPLEKILVLPLAEGHDPQRRYLAYITKDKVGLQMLPIDGNPHKSSAFICHPSGVTNLECSYDGCHLFTTGGNDLTVMKWDINLVALEAASFLGGEDLIPFYNLLEGGREGEFFKELEDYFYYAQLRHQGIDTMEPRKVSTHIPLEQIPFVMRAMGFYPSEEQIEDMLNEVKFSEYLETGMQVTDINLGDFIKLYVNHRPAFGLSLKEIENAFQVLGYENENSEVAISRDELLLLLQQRGEHFTEEELAECLTTLLGANPEGGRSEVGTYDATGADAFIEEEIPEEITAKHFITDILDLPIPEPRLTETETTKTTNEPESGSSTLIIKS</sequence>
<dbReference type="SUPFAM" id="SSF50978">
    <property type="entry name" value="WD40 repeat-like"/>
    <property type="match status" value="2"/>
</dbReference>
<feature type="compositionally biased region" description="Basic and acidic residues" evidence="6">
    <location>
        <begin position="115"/>
        <end position="129"/>
    </location>
</feature>
<dbReference type="Pfam" id="PF00400">
    <property type="entry name" value="WD40"/>
    <property type="match status" value="3"/>
</dbReference>
<keyword evidence="2" id="KW-0853">WD repeat</keyword>
<dbReference type="InterPro" id="IPR001680">
    <property type="entry name" value="WD40_rpt"/>
</dbReference>
<organism evidence="7 8">
    <name type="scientific">Podarcis lilfordi</name>
    <name type="common">Lilford's wall lizard</name>
    <dbReference type="NCBI Taxonomy" id="74358"/>
    <lineage>
        <taxon>Eukaryota</taxon>
        <taxon>Metazoa</taxon>
        <taxon>Chordata</taxon>
        <taxon>Craniata</taxon>
        <taxon>Vertebrata</taxon>
        <taxon>Euteleostomi</taxon>
        <taxon>Lepidosauria</taxon>
        <taxon>Squamata</taxon>
        <taxon>Bifurcata</taxon>
        <taxon>Unidentata</taxon>
        <taxon>Episquamata</taxon>
        <taxon>Laterata</taxon>
        <taxon>Lacertibaenia</taxon>
        <taxon>Lacertidae</taxon>
        <taxon>Podarcis</taxon>
    </lineage>
</organism>
<evidence type="ECO:0000313" key="8">
    <source>
        <dbReference type="Proteomes" id="UP001178461"/>
    </source>
</evidence>
<keyword evidence="8" id="KW-1185">Reference proteome</keyword>
<dbReference type="AlphaFoldDB" id="A0AA35LJS7"/>
<evidence type="ECO:0000256" key="4">
    <source>
        <dbReference type="ARBA" id="ARBA00023273"/>
    </source>
</evidence>
<evidence type="ECO:0000256" key="1">
    <source>
        <dbReference type="ARBA" id="ARBA00004138"/>
    </source>
</evidence>
<evidence type="ECO:0000256" key="2">
    <source>
        <dbReference type="ARBA" id="ARBA00022574"/>
    </source>
</evidence>
<feature type="compositionally biased region" description="Polar residues" evidence="6">
    <location>
        <begin position="74"/>
        <end position="91"/>
    </location>
</feature>
<keyword evidence="3" id="KW-0677">Repeat</keyword>
<evidence type="ECO:0000256" key="5">
    <source>
        <dbReference type="ARBA" id="ARBA00040994"/>
    </source>
</evidence>
<accession>A0AA35LJS7</accession>
<proteinExistence type="predicted"/>
<dbReference type="Gene3D" id="1.10.238.10">
    <property type="entry name" value="EF-hand"/>
    <property type="match status" value="1"/>
</dbReference>
<dbReference type="EMBL" id="OX395143">
    <property type="protein sequence ID" value="CAI5797127.1"/>
    <property type="molecule type" value="Genomic_DNA"/>
</dbReference>
<dbReference type="InterPro" id="IPR015943">
    <property type="entry name" value="WD40/YVTN_repeat-like_dom_sf"/>
</dbReference>
<evidence type="ECO:0000313" key="7">
    <source>
        <dbReference type="EMBL" id="CAI5797127.1"/>
    </source>
</evidence>
<dbReference type="InterPro" id="IPR011992">
    <property type="entry name" value="EF-hand-dom_pair"/>
</dbReference>
<feature type="compositionally biased region" description="Basic and acidic residues" evidence="6">
    <location>
        <begin position="17"/>
        <end position="29"/>
    </location>
</feature>
<dbReference type="PANTHER" id="PTHR13720:SF13">
    <property type="entry name" value="CILIA- AND FLAGELLA-ASSOCIATED PROTEIN 251"/>
    <property type="match status" value="1"/>
</dbReference>
<dbReference type="FunFam" id="2.130.10.10:FF:000427">
    <property type="entry name" value="WD repeat domain 66"/>
    <property type="match status" value="1"/>
</dbReference>
<reference evidence="7" key="1">
    <citation type="submission" date="2022-12" db="EMBL/GenBank/DDBJ databases">
        <authorList>
            <person name="Alioto T."/>
            <person name="Alioto T."/>
            <person name="Gomez Garrido J."/>
        </authorList>
    </citation>
    <scope>NUCLEOTIDE SEQUENCE</scope>
</reference>
<protein>
    <recommendedName>
        <fullName evidence="5">Cilia- and flagella-associated protein 251</fullName>
    </recommendedName>
</protein>
<dbReference type="Proteomes" id="UP001178461">
    <property type="component" value="Chromosome 16"/>
</dbReference>
<dbReference type="InterPro" id="IPR036322">
    <property type="entry name" value="WD40_repeat_dom_sf"/>
</dbReference>
<feature type="compositionally biased region" description="Low complexity" evidence="6">
    <location>
        <begin position="175"/>
        <end position="185"/>
    </location>
</feature>
<feature type="region of interest" description="Disordered" evidence="6">
    <location>
        <begin position="1165"/>
        <end position="1191"/>
    </location>
</feature>
<evidence type="ECO:0000256" key="6">
    <source>
        <dbReference type="SAM" id="MobiDB-lite"/>
    </source>
</evidence>
<evidence type="ECO:0000256" key="3">
    <source>
        <dbReference type="ARBA" id="ARBA00022737"/>
    </source>
</evidence>
<feature type="region of interest" description="Disordered" evidence="6">
    <location>
        <begin position="1"/>
        <end position="258"/>
    </location>
</feature>
<dbReference type="SMART" id="SM00320">
    <property type="entry name" value="WD40"/>
    <property type="match status" value="9"/>
</dbReference>
<feature type="compositionally biased region" description="Basic and acidic residues" evidence="6">
    <location>
        <begin position="215"/>
        <end position="225"/>
    </location>
</feature>
<gene>
    <name evidence="7" type="ORF">PODLI_1B009415</name>
</gene>
<name>A0AA35LJS7_9SAUR</name>
<dbReference type="PANTHER" id="PTHR13720">
    <property type="entry name" value="WD-40 REPEAT PROTEIN"/>
    <property type="match status" value="1"/>
</dbReference>
<comment type="subcellular location">
    <subcellularLocation>
        <location evidence="1">Cell projection</location>
        <location evidence="1">Cilium</location>
    </subcellularLocation>
</comment>
<keyword evidence="4" id="KW-0966">Cell projection</keyword>
<dbReference type="Gene3D" id="2.130.10.10">
    <property type="entry name" value="YVTN repeat-like/Quinoprotein amine dehydrogenase"/>
    <property type="match status" value="2"/>
</dbReference>